<evidence type="ECO:0000313" key="4">
    <source>
        <dbReference type="Proteomes" id="UP000535543"/>
    </source>
</evidence>
<dbReference type="GO" id="GO:0015833">
    <property type="term" value="P:peptide transport"/>
    <property type="evidence" value="ECO:0007669"/>
    <property type="project" value="TreeGrafter"/>
</dbReference>
<gene>
    <name evidence="3" type="ORF">FGL95_01110</name>
</gene>
<dbReference type="Proteomes" id="UP000535543">
    <property type="component" value="Unassembled WGS sequence"/>
</dbReference>
<feature type="domain" description="Solute-binding protein family 5" evidence="2">
    <location>
        <begin position="90"/>
        <end position="474"/>
    </location>
</feature>
<dbReference type="RefSeq" id="WP_169584338.1">
    <property type="nucleotide sequence ID" value="NZ_VCQU01000001.1"/>
</dbReference>
<accession>A0A848K397</accession>
<sequence length="569" mass="59985">MRIPVVGAVVVGVLAAGALTSCSSNTQVPSIGYAVDNPITTYNGNTSQGAYSAAPQAFPRVLTGMTYTAPFGQSVADTDFGTASVVPGETLTIQYRLNSAGVYSDGVPTTCEDLALTWAARSGKFTRNDDRGNTVPLFDAADTAGYADIERVDCQPGSKDATVVFRPGRGFANWKTLFSATEVMPSHVAARVANVPNIESVLQSGDAEALARIADFWNNGWKLAPGDLDLSLFPSSGPYRIESFSEDDGLVLVANERWWGEKPATPRIAIFGKRADMKDKIDSGAVEVVDLGAKSVQDLQLSGFTAVNDPSRSVEQLVLSTQGVFASVDARRAFASCVPRQKLFDEVGHPDYNRSQGPGSGVSNSRIVQSDTLIYPTVAATEAGKYPGGDVPAAQAALTASGVTAPTIRIGYIAPDERRAQTVRLITEACAPAGITVQDVSSPDFNATALRDDQVDAVLAGIGSVSGPAGSALNTDALIALRGGSGTNYGRFDNPRFNQIVDNLLSDGNDNTQLRLSVDGESLLWSEMPSIPLFDQPRTTAFADGLGGGIKNLSKAGAGWNMDRWVLRK</sequence>
<dbReference type="Gene3D" id="3.10.105.10">
    <property type="entry name" value="Dipeptide-binding Protein, Domain 3"/>
    <property type="match status" value="1"/>
</dbReference>
<dbReference type="Gene3D" id="3.90.76.10">
    <property type="entry name" value="Dipeptide-binding Protein, Domain 1"/>
    <property type="match status" value="1"/>
</dbReference>
<proteinExistence type="predicted"/>
<evidence type="ECO:0000256" key="1">
    <source>
        <dbReference type="SAM" id="SignalP"/>
    </source>
</evidence>
<keyword evidence="1" id="KW-0732">Signal</keyword>
<dbReference type="InterPro" id="IPR039424">
    <property type="entry name" value="SBP_5"/>
</dbReference>
<evidence type="ECO:0000259" key="2">
    <source>
        <dbReference type="Pfam" id="PF00496"/>
    </source>
</evidence>
<evidence type="ECO:0000313" key="3">
    <source>
        <dbReference type="EMBL" id="NMN93635.1"/>
    </source>
</evidence>
<dbReference type="EMBL" id="VCQU01000001">
    <property type="protein sequence ID" value="NMN93635.1"/>
    <property type="molecule type" value="Genomic_DNA"/>
</dbReference>
<dbReference type="PANTHER" id="PTHR30290">
    <property type="entry name" value="PERIPLASMIC BINDING COMPONENT OF ABC TRANSPORTER"/>
    <property type="match status" value="1"/>
</dbReference>
<reference evidence="3 4" key="2">
    <citation type="submission" date="2020-06" db="EMBL/GenBank/DDBJ databases">
        <title>Antribacter stalactiti gen. nov., sp. nov., a new member of the family Nacardiaceae isolated from a cave.</title>
        <authorList>
            <person name="Kim I.S."/>
        </authorList>
    </citation>
    <scope>NUCLEOTIDE SEQUENCE [LARGE SCALE GENOMIC DNA]</scope>
    <source>
        <strain evidence="3 4">YC2-7</strain>
    </source>
</reference>
<dbReference type="Pfam" id="PF00496">
    <property type="entry name" value="SBP_bac_5"/>
    <property type="match status" value="1"/>
</dbReference>
<dbReference type="SUPFAM" id="SSF53850">
    <property type="entry name" value="Periplasmic binding protein-like II"/>
    <property type="match status" value="1"/>
</dbReference>
<organism evidence="3 4">
    <name type="scientific">Antrihabitans stalactiti</name>
    <dbReference type="NCBI Taxonomy" id="2584121"/>
    <lineage>
        <taxon>Bacteria</taxon>
        <taxon>Bacillati</taxon>
        <taxon>Actinomycetota</taxon>
        <taxon>Actinomycetes</taxon>
        <taxon>Mycobacteriales</taxon>
        <taxon>Nocardiaceae</taxon>
        <taxon>Antrihabitans</taxon>
    </lineage>
</organism>
<comment type="caution">
    <text evidence="3">The sequence shown here is derived from an EMBL/GenBank/DDBJ whole genome shotgun (WGS) entry which is preliminary data.</text>
</comment>
<feature type="chain" id="PRO_5038820657" evidence="1">
    <location>
        <begin position="27"/>
        <end position="569"/>
    </location>
</feature>
<dbReference type="PROSITE" id="PS51257">
    <property type="entry name" value="PROKAR_LIPOPROTEIN"/>
    <property type="match status" value="1"/>
</dbReference>
<dbReference type="Gene3D" id="3.40.190.10">
    <property type="entry name" value="Periplasmic binding protein-like II"/>
    <property type="match status" value="1"/>
</dbReference>
<name>A0A848K397_9NOCA</name>
<dbReference type="InterPro" id="IPR000914">
    <property type="entry name" value="SBP_5_dom"/>
</dbReference>
<dbReference type="GO" id="GO:1904680">
    <property type="term" value="F:peptide transmembrane transporter activity"/>
    <property type="evidence" value="ECO:0007669"/>
    <property type="project" value="TreeGrafter"/>
</dbReference>
<dbReference type="AlphaFoldDB" id="A0A848K397"/>
<feature type="signal peptide" evidence="1">
    <location>
        <begin position="1"/>
        <end position="26"/>
    </location>
</feature>
<protein>
    <submittedName>
        <fullName evidence="3">Peptide-binding protein</fullName>
    </submittedName>
</protein>
<reference evidence="3 4" key="1">
    <citation type="submission" date="2019-05" db="EMBL/GenBank/DDBJ databases">
        <authorList>
            <person name="Lee S.D."/>
        </authorList>
    </citation>
    <scope>NUCLEOTIDE SEQUENCE [LARGE SCALE GENOMIC DNA]</scope>
    <source>
        <strain evidence="3 4">YC2-7</strain>
    </source>
</reference>
<dbReference type="PANTHER" id="PTHR30290:SF65">
    <property type="entry name" value="MONOACYL PHOSPHATIDYLINOSITOL TETRAMANNOSIDE-BINDING PROTEIN LPQW-RELATED"/>
    <property type="match status" value="1"/>
</dbReference>
<keyword evidence="4" id="KW-1185">Reference proteome</keyword>